<sequence length="224" mass="24479">MKAPNQSTFAIADRGLLITRYGPPQVLDGVAERRAAVMRTLEILSPVVRPLALEISFGPLDPETFAVFPETATRRLATPAIPAGVANQSAYAEPAEIELVDELTADVVARALTPPYPDWDVGTIRATVTAARVSETDLTIEQLPSHHVPVVVLDGERWAVGPIDALGYRLQPPVALVWRQEYGDILLRIEAFWTLWWQTDSAEYVSLRAAEQALDAAGFSPTPE</sequence>
<dbReference type="RefSeq" id="WP_345003107.1">
    <property type="nucleotide sequence ID" value="NZ_BAAAXV010000012.1"/>
</dbReference>
<protein>
    <submittedName>
        <fullName evidence="1">Uncharacterized protein</fullName>
    </submittedName>
</protein>
<dbReference type="EMBL" id="JBHMBW010000032">
    <property type="protein sequence ID" value="MFB9627451.1"/>
    <property type="molecule type" value="Genomic_DNA"/>
</dbReference>
<name>A0ABV5S6Y6_9ACTN</name>
<gene>
    <name evidence="1" type="ORF">ACFFSA_30590</name>
</gene>
<proteinExistence type="predicted"/>
<reference evidence="1 2" key="1">
    <citation type="submission" date="2024-09" db="EMBL/GenBank/DDBJ databases">
        <authorList>
            <person name="Sun Q."/>
            <person name="Mori K."/>
        </authorList>
    </citation>
    <scope>NUCLEOTIDE SEQUENCE [LARGE SCALE GENOMIC DNA]</scope>
    <source>
        <strain evidence="1 2">JCM 3143</strain>
    </source>
</reference>
<comment type="caution">
    <text evidence="1">The sequence shown here is derived from an EMBL/GenBank/DDBJ whole genome shotgun (WGS) entry which is preliminary data.</text>
</comment>
<accession>A0ABV5S6Y6</accession>
<dbReference type="Proteomes" id="UP001589532">
    <property type="component" value="Unassembled WGS sequence"/>
</dbReference>
<evidence type="ECO:0000313" key="2">
    <source>
        <dbReference type="Proteomes" id="UP001589532"/>
    </source>
</evidence>
<organism evidence="1 2">
    <name type="scientific">Nonomuraea helvata</name>
    <dbReference type="NCBI Taxonomy" id="37484"/>
    <lineage>
        <taxon>Bacteria</taxon>
        <taxon>Bacillati</taxon>
        <taxon>Actinomycetota</taxon>
        <taxon>Actinomycetes</taxon>
        <taxon>Streptosporangiales</taxon>
        <taxon>Streptosporangiaceae</taxon>
        <taxon>Nonomuraea</taxon>
    </lineage>
</organism>
<evidence type="ECO:0000313" key="1">
    <source>
        <dbReference type="EMBL" id="MFB9627451.1"/>
    </source>
</evidence>
<keyword evidence="2" id="KW-1185">Reference proteome</keyword>